<accession>A0A559K4L5</accession>
<dbReference type="Gene3D" id="3.30.470.20">
    <property type="entry name" value="ATP-grasp fold, B domain"/>
    <property type="match status" value="1"/>
</dbReference>
<dbReference type="Proteomes" id="UP000317036">
    <property type="component" value="Unassembled WGS sequence"/>
</dbReference>
<dbReference type="AlphaFoldDB" id="A0A559K4L5"/>
<evidence type="ECO:0000313" key="1">
    <source>
        <dbReference type="EMBL" id="TVY07040.1"/>
    </source>
</evidence>
<reference evidence="1 2" key="1">
    <citation type="submission" date="2019-07" db="EMBL/GenBank/DDBJ databases">
        <authorList>
            <person name="Kim J."/>
        </authorList>
    </citation>
    <scope>NUCLEOTIDE SEQUENCE [LARGE SCALE GENOMIC DNA]</scope>
    <source>
        <strain evidence="1 2">JC52</strain>
    </source>
</reference>
<name>A0A559K4L5_9BACL</name>
<comment type="caution">
    <text evidence="1">The sequence shown here is derived from an EMBL/GenBank/DDBJ whole genome shotgun (WGS) entry which is preliminary data.</text>
</comment>
<dbReference type="Pfam" id="PF14398">
    <property type="entry name" value="ATPgrasp_YheCD"/>
    <property type="match status" value="1"/>
</dbReference>
<dbReference type="SUPFAM" id="SSF56059">
    <property type="entry name" value="Glutathione synthetase ATP-binding domain-like"/>
    <property type="match status" value="1"/>
</dbReference>
<organism evidence="1 2">
    <name type="scientific">Paenibacillus cremeus</name>
    <dbReference type="NCBI Taxonomy" id="2163881"/>
    <lineage>
        <taxon>Bacteria</taxon>
        <taxon>Bacillati</taxon>
        <taxon>Bacillota</taxon>
        <taxon>Bacilli</taxon>
        <taxon>Bacillales</taxon>
        <taxon>Paenibacillaceae</taxon>
        <taxon>Paenibacillus</taxon>
    </lineage>
</organism>
<dbReference type="EMBL" id="VNJI01000044">
    <property type="protein sequence ID" value="TVY07040.1"/>
    <property type="molecule type" value="Genomic_DNA"/>
</dbReference>
<dbReference type="OrthoDB" id="7869153at2"/>
<dbReference type="InterPro" id="IPR026838">
    <property type="entry name" value="YheC/D"/>
</dbReference>
<sequence length="264" mass="31008">MNPMETVQQKLARLAKWKLHRFYLKYPRIARYLPPTALLTPETLDRFLRLYKVVYIKASTVHTGKGIIKAWKADNGYKFVIVRGEIRHATSAHDLYRRIHNMYPQRSFIVQKAIDLSKLNGRDFDIRVMMMRDGERKWNYAGMVVKVTGPGSVVSNVRRGGGYVTTVEHAIRRSLHCSTQQVRNIKKELIQLSRNIMQASEQYPFFSFQCGLDLAVDRKGRVWVIEVNLHNPSHGLFNKLNDKTFFRRIGRLYSSYRRKHKRII</sequence>
<evidence type="ECO:0000313" key="2">
    <source>
        <dbReference type="Proteomes" id="UP000317036"/>
    </source>
</evidence>
<dbReference type="RefSeq" id="WP_144852673.1">
    <property type="nucleotide sequence ID" value="NZ_VNJI01000044.1"/>
</dbReference>
<protein>
    <submittedName>
        <fullName evidence="1">YheC/YheD family protein</fullName>
    </submittedName>
</protein>
<keyword evidence="2" id="KW-1185">Reference proteome</keyword>
<proteinExistence type="predicted"/>
<gene>
    <name evidence="1" type="ORF">FPZ49_26145</name>
</gene>